<reference evidence="2 3" key="2">
    <citation type="journal article" date="2013" name="Genome Announc.">
        <title>Draft Genome Sequence of Methylobacterium mesophilicum Strain SR1.6/6, Isolated from Citrus sinensis.</title>
        <authorList>
            <person name="Marinho Almeida D."/>
            <person name="Dini-Andreote F."/>
            <person name="Camargo Neves A.A."/>
            <person name="Juca Ramos R.T."/>
            <person name="Andreote F.D."/>
            <person name="Carneiro A.R."/>
            <person name="Oliveira de Souza Lima A."/>
            <person name="Caracciolo Gomes de Sa P.H."/>
            <person name="Ribeiro Barbosa M.S."/>
            <person name="Araujo W.L."/>
            <person name="Silva A."/>
        </authorList>
    </citation>
    <scope>NUCLEOTIDE SEQUENCE [LARGE SCALE GENOMIC DNA]</scope>
    <source>
        <strain evidence="2 3">SR1.6/6</strain>
    </source>
</reference>
<dbReference type="OrthoDB" id="8003955at2"/>
<feature type="transmembrane region" description="Helical" evidence="1">
    <location>
        <begin position="12"/>
        <end position="29"/>
    </location>
</feature>
<dbReference type="AlphaFoldDB" id="A0A6B9FTG2"/>
<accession>A0A6B9FTG2</accession>
<gene>
    <name evidence="2" type="ORF">MMSR116_21655</name>
</gene>
<evidence type="ECO:0000256" key="1">
    <source>
        <dbReference type="SAM" id="Phobius"/>
    </source>
</evidence>
<sequence>MFYVVRNLSLGARQIAGILLILMVGWAWICVLDQPALAETPGYMAGALACPPRVEGPDCTRETALDVIVQPVALITECPMVGTVLATHLSLPPGSTHKTFCERRRNGI</sequence>
<reference evidence="2 3" key="1">
    <citation type="journal article" date="2012" name="Genet. Mol. Biol.">
        <title>Analysis of 16S rRNA and mxaF genes revealing insights into Methylobacterium niche-specific plant association.</title>
        <authorList>
            <person name="Dourado M.N."/>
            <person name="Andreote F.D."/>
            <person name="Dini-Andreote F."/>
            <person name="Conti R."/>
            <person name="Araujo J.M."/>
            <person name="Araujo W.L."/>
        </authorList>
    </citation>
    <scope>NUCLEOTIDE SEQUENCE [LARGE SCALE GENOMIC DNA]</scope>
    <source>
        <strain evidence="2 3">SR1.6/6</strain>
    </source>
</reference>
<dbReference type="RefSeq" id="WP_010687286.1">
    <property type="nucleotide sequence ID" value="NZ_CP043538.1"/>
</dbReference>
<name>A0A6B9FTG2_9HYPH</name>
<dbReference type="EMBL" id="CP043538">
    <property type="protein sequence ID" value="QGY04215.1"/>
    <property type="molecule type" value="Genomic_DNA"/>
</dbReference>
<protein>
    <submittedName>
        <fullName evidence="2">Uncharacterized protein</fullName>
    </submittedName>
</protein>
<proteinExistence type="predicted"/>
<dbReference type="Proteomes" id="UP000012488">
    <property type="component" value="Chromosome"/>
</dbReference>
<evidence type="ECO:0000313" key="3">
    <source>
        <dbReference type="Proteomes" id="UP000012488"/>
    </source>
</evidence>
<dbReference type="KEGG" id="mmes:MMSR116_21655"/>
<keyword evidence="1" id="KW-0472">Membrane</keyword>
<keyword evidence="1" id="KW-1133">Transmembrane helix</keyword>
<keyword evidence="1" id="KW-0812">Transmembrane</keyword>
<evidence type="ECO:0000313" key="2">
    <source>
        <dbReference type="EMBL" id="QGY04215.1"/>
    </source>
</evidence>
<organism evidence="2 3">
    <name type="scientific">Methylobacterium mesophilicum SR1.6/6</name>
    <dbReference type="NCBI Taxonomy" id="908290"/>
    <lineage>
        <taxon>Bacteria</taxon>
        <taxon>Pseudomonadati</taxon>
        <taxon>Pseudomonadota</taxon>
        <taxon>Alphaproteobacteria</taxon>
        <taxon>Hyphomicrobiales</taxon>
        <taxon>Methylobacteriaceae</taxon>
        <taxon>Methylobacterium</taxon>
    </lineage>
</organism>